<feature type="signal peptide" evidence="1">
    <location>
        <begin position="1"/>
        <end position="22"/>
    </location>
</feature>
<feature type="domain" description="CTHRC1 C-terminal" evidence="2">
    <location>
        <begin position="174"/>
        <end position="288"/>
    </location>
</feature>
<name>A0A1S3JMB4_LINAN</name>
<feature type="domain" description="CTHRC1 C-terminal" evidence="2">
    <location>
        <begin position="322"/>
        <end position="429"/>
    </location>
</feature>
<evidence type="ECO:0000313" key="3">
    <source>
        <dbReference type="Proteomes" id="UP000085678"/>
    </source>
</evidence>
<reference evidence="4" key="1">
    <citation type="submission" date="2025-08" db="UniProtKB">
        <authorList>
            <consortium name="RefSeq"/>
        </authorList>
    </citation>
    <scope>IDENTIFICATION</scope>
    <source>
        <tissue evidence="4">Gonads</tissue>
    </source>
</reference>
<organism evidence="3 4">
    <name type="scientific">Lingula anatina</name>
    <name type="common">Brachiopod</name>
    <name type="synonym">Lingula unguis</name>
    <dbReference type="NCBI Taxonomy" id="7574"/>
    <lineage>
        <taxon>Eukaryota</taxon>
        <taxon>Metazoa</taxon>
        <taxon>Spiralia</taxon>
        <taxon>Lophotrochozoa</taxon>
        <taxon>Brachiopoda</taxon>
        <taxon>Linguliformea</taxon>
        <taxon>Lingulata</taxon>
        <taxon>Lingulida</taxon>
        <taxon>Linguloidea</taxon>
        <taxon>Lingulidae</taxon>
        <taxon>Lingula</taxon>
    </lineage>
</organism>
<dbReference type="RefSeq" id="XP_013411528.1">
    <property type="nucleotide sequence ID" value="XM_013556074.1"/>
</dbReference>
<proteinExistence type="predicted"/>
<dbReference type="GeneID" id="106174493"/>
<keyword evidence="3" id="KW-1185">Reference proteome</keyword>
<dbReference type="Proteomes" id="UP000085678">
    <property type="component" value="Unplaced"/>
</dbReference>
<feature type="domain" description="CTHRC1 C-terminal" evidence="2">
    <location>
        <begin position="459"/>
        <end position="586"/>
    </location>
</feature>
<keyword evidence="1" id="KW-0732">Signal</keyword>
<dbReference type="KEGG" id="lak:106174493"/>
<gene>
    <name evidence="4" type="primary">LOC106174493</name>
</gene>
<accession>A0A1S3JMB4</accession>
<dbReference type="Pfam" id="PF25815">
    <property type="entry name" value="CTHRC1_C"/>
    <property type="match status" value="3"/>
</dbReference>
<evidence type="ECO:0000259" key="2">
    <source>
        <dbReference type="Pfam" id="PF25815"/>
    </source>
</evidence>
<feature type="chain" id="PRO_5010370211" evidence="1">
    <location>
        <begin position="23"/>
        <end position="593"/>
    </location>
</feature>
<evidence type="ECO:0000313" key="4">
    <source>
        <dbReference type="RefSeq" id="XP_013411528.1"/>
    </source>
</evidence>
<dbReference type="AlphaFoldDB" id="A0A1S3JMB4"/>
<evidence type="ECO:0000256" key="1">
    <source>
        <dbReference type="SAM" id="SignalP"/>
    </source>
</evidence>
<dbReference type="InParanoid" id="A0A1S3JMB4"/>
<dbReference type="InterPro" id="IPR057873">
    <property type="entry name" value="CTHRC1_C"/>
</dbReference>
<sequence length="593" mass="64998">MSLMCFWAVLWVFTVFQDHALADAIASCRPTTGGSSTTVRVAPEYEVPVYLAEYPAVSNLNCLAHCPSYNNCQSTYFDERAKRCYILGIQQETTGYETSSVVESGGVVTNLQAQAVNALAESTYSECANSPCSEAGRCRATCDTREVYCVGDLSDCEETPFSNIYEWTTTTSKSVGTGTAFTISYTKKKGAETGLYLKWSGTMRSAYNVAGGCTYWVFMIDGSECADPGRIRYAEYHSQARNHLKHTEFFGICNNIAAGVRSISLSTVRCSTDRSNHVGWNARSRITVAEVEYGVGSGACASLSTFNIQYLNKYRYSSTRSENVHISETFRKRASDTALVVHYSGNLYVSGSPVCSRWYFKFNGAECQNPGTVDMVFYTQGETSVHRGYAVHGLCEGLAAGTVTVSLHVGACYDSYSAGNPHTGWNQENLLIMEESRLGNDISAVLTPNGHAYRLPVVNRQHGWWLNLDNGNNNALIKAFVYNKVYTDSGINVIWSFNCRILGNPNCGRWYVTFNGTACSNPGSIERVMHEGGPSEANWLQPCVLDGICHDIPSGPTSVELRTAPCSGYSGHGMYTGWRSTTNVIVEEVFVGV</sequence>
<protein>
    <submittedName>
        <fullName evidence="4">Uncharacterized protein LOC106174493</fullName>
    </submittedName>
</protein>